<dbReference type="HAMAP" id="MF_02066">
    <property type="entry name" value="CpoB"/>
    <property type="match status" value="1"/>
</dbReference>
<feature type="domain" description="YbgF trimerisation" evidence="4">
    <location>
        <begin position="38"/>
        <end position="98"/>
    </location>
</feature>
<keyword evidence="1" id="KW-0131">Cell cycle</keyword>
<dbReference type="InterPro" id="IPR011990">
    <property type="entry name" value="TPR-like_helical_dom_sf"/>
</dbReference>
<dbReference type="PROSITE" id="PS50005">
    <property type="entry name" value="TPR"/>
    <property type="match status" value="1"/>
</dbReference>
<name>A0A2K9ANV9_9GAMM</name>
<dbReference type="SUPFAM" id="SSF48452">
    <property type="entry name" value="TPR-like"/>
    <property type="match status" value="1"/>
</dbReference>
<feature type="compositionally biased region" description="Low complexity" evidence="2">
    <location>
        <begin position="99"/>
        <end position="121"/>
    </location>
</feature>
<dbReference type="RefSeq" id="WP_106647122.1">
    <property type="nucleotide sequence ID" value="NZ_CP025120.1"/>
</dbReference>
<dbReference type="KEGG" id="kpd:CW740_08610"/>
<keyword evidence="6" id="KW-1185">Reference proteome</keyword>
<comment type="subcellular location">
    <subcellularLocation>
        <location evidence="1">Periplasm</location>
    </subcellularLocation>
</comment>
<evidence type="ECO:0000259" key="3">
    <source>
        <dbReference type="Pfam" id="PF09976"/>
    </source>
</evidence>
<dbReference type="AlphaFoldDB" id="A0A2K9ANV9"/>
<keyword evidence="1" id="KW-0574">Periplasm</keyword>
<keyword evidence="1" id="KW-0732">Signal</keyword>
<dbReference type="Gene3D" id="1.25.40.10">
    <property type="entry name" value="Tetratricopeptide repeat domain"/>
    <property type="match status" value="1"/>
</dbReference>
<comment type="function">
    <text evidence="1">Mediates coordination of peptidoglycan synthesis and outer membrane constriction during cell division.</text>
</comment>
<dbReference type="Pfam" id="PF16331">
    <property type="entry name" value="TolA_bind_tri"/>
    <property type="match status" value="1"/>
</dbReference>
<evidence type="ECO:0000256" key="1">
    <source>
        <dbReference type="HAMAP-Rule" id="MF_02066"/>
    </source>
</evidence>
<feature type="domain" description="Ancillary SecYEG translocon subunit/Cell division coordinator CpoB TPR" evidence="3">
    <location>
        <begin position="117"/>
        <end position="223"/>
    </location>
</feature>
<dbReference type="Pfam" id="PF09976">
    <property type="entry name" value="TPR_21"/>
    <property type="match status" value="1"/>
</dbReference>
<evidence type="ECO:0000313" key="5">
    <source>
        <dbReference type="EMBL" id="AUD79302.1"/>
    </source>
</evidence>
<dbReference type="GO" id="GO:0043093">
    <property type="term" value="P:FtsZ-dependent cytokinesis"/>
    <property type="evidence" value="ECO:0007669"/>
    <property type="project" value="UniProtKB-UniRule"/>
</dbReference>
<feature type="coiled-coil region" evidence="1">
    <location>
        <begin position="47"/>
        <end position="81"/>
    </location>
</feature>
<reference evidence="5 6" key="1">
    <citation type="submission" date="2017-12" db="EMBL/GenBank/DDBJ databases">
        <title>Kangiella profundi FT102 completed genome.</title>
        <authorList>
            <person name="Xu J."/>
            <person name="Wang J."/>
            <person name="Lu Y."/>
        </authorList>
    </citation>
    <scope>NUCLEOTIDE SEQUENCE [LARGE SCALE GENOMIC DNA]</scope>
    <source>
        <strain evidence="5 6">FT102</strain>
    </source>
</reference>
<dbReference type="Proteomes" id="UP000232693">
    <property type="component" value="Chromosome"/>
</dbReference>
<sequence precursor="true">MKKVVFNLMSATLLTASAVSNAAAPVVDARDITAVQQQQTSQQSQIMAELILQVNQLQQEVRQLRGQVEEQDYRIKQLTKQQRELYLDLDRRLQGGAALSTSETDELSSGSTESSGTNSSERAQQAYNQAFTLFNEKKYPQAKSAFKSFVADYSTDPLASNAHYLLGQLHFSDKEYPEAEKQFKSVYEKFPETSIKDKAMLKLAQVQELKGDKAAAKATYQQVSKLFPNTTAGRLAKAKLDTL</sequence>
<proteinExistence type="inferred from homology"/>
<dbReference type="SMART" id="SM00028">
    <property type="entry name" value="TPR"/>
    <property type="match status" value="2"/>
</dbReference>
<dbReference type="GO" id="GO:0070206">
    <property type="term" value="P:protein trimerization"/>
    <property type="evidence" value="ECO:0007669"/>
    <property type="project" value="InterPro"/>
</dbReference>
<feature type="chain" id="PRO_5041748789" description="Cell division coordinator CpoB" evidence="1">
    <location>
        <begin position="23"/>
        <end position="243"/>
    </location>
</feature>
<dbReference type="OrthoDB" id="9768142at2"/>
<keyword evidence="1" id="KW-0175">Coiled coil</keyword>
<feature type="signal peptide" evidence="1">
    <location>
        <begin position="1"/>
        <end position="22"/>
    </location>
</feature>
<evidence type="ECO:0000313" key="6">
    <source>
        <dbReference type="Proteomes" id="UP000232693"/>
    </source>
</evidence>
<dbReference type="InterPro" id="IPR018704">
    <property type="entry name" value="SecYEG/CpoB_TPR"/>
</dbReference>
<comment type="similarity">
    <text evidence="1">Belongs to the CpoB family.</text>
</comment>
<dbReference type="NCBIfam" id="TIGR02795">
    <property type="entry name" value="tol_pal_ybgF"/>
    <property type="match status" value="1"/>
</dbReference>
<evidence type="ECO:0000259" key="4">
    <source>
        <dbReference type="Pfam" id="PF16331"/>
    </source>
</evidence>
<organism evidence="5 6">
    <name type="scientific">Kangiella profundi</name>
    <dbReference type="NCBI Taxonomy" id="1561924"/>
    <lineage>
        <taxon>Bacteria</taxon>
        <taxon>Pseudomonadati</taxon>
        <taxon>Pseudomonadota</taxon>
        <taxon>Gammaproteobacteria</taxon>
        <taxon>Kangiellales</taxon>
        <taxon>Kangiellaceae</taxon>
        <taxon>Kangiella</taxon>
    </lineage>
</organism>
<dbReference type="InterPro" id="IPR019734">
    <property type="entry name" value="TPR_rpt"/>
</dbReference>
<feature type="region of interest" description="Disordered" evidence="2">
    <location>
        <begin position="98"/>
        <end position="122"/>
    </location>
</feature>
<dbReference type="Gene3D" id="1.20.5.110">
    <property type="match status" value="1"/>
</dbReference>
<dbReference type="GO" id="GO:0030288">
    <property type="term" value="C:outer membrane-bounded periplasmic space"/>
    <property type="evidence" value="ECO:0007669"/>
    <property type="project" value="UniProtKB-UniRule"/>
</dbReference>
<dbReference type="InterPro" id="IPR034706">
    <property type="entry name" value="CpoB"/>
</dbReference>
<keyword evidence="1" id="KW-0132">Cell division</keyword>
<dbReference type="InterPro" id="IPR014162">
    <property type="entry name" value="CpoB_C"/>
</dbReference>
<evidence type="ECO:0000256" key="2">
    <source>
        <dbReference type="SAM" id="MobiDB-lite"/>
    </source>
</evidence>
<dbReference type="EMBL" id="CP025120">
    <property type="protein sequence ID" value="AUD79302.1"/>
    <property type="molecule type" value="Genomic_DNA"/>
</dbReference>
<dbReference type="InterPro" id="IPR032519">
    <property type="entry name" value="YbgF_tri"/>
</dbReference>
<gene>
    <name evidence="5" type="primary">ygbF</name>
    <name evidence="1" type="synonym">cpoB</name>
    <name evidence="5" type="ORF">CW740_08610</name>
</gene>
<protein>
    <recommendedName>
        <fullName evidence="1">Cell division coordinator CpoB</fullName>
    </recommendedName>
</protein>
<accession>A0A2K9ANV9</accession>